<protein>
    <submittedName>
        <fullName evidence="4">Phosphinothricin acetyltransferase</fullName>
    </submittedName>
</protein>
<evidence type="ECO:0000256" key="1">
    <source>
        <dbReference type="ARBA" id="ARBA00022679"/>
    </source>
</evidence>
<keyword evidence="1 4" id="KW-0808">Transferase</keyword>
<dbReference type="AlphaFoldDB" id="A0A1H8I5B2"/>
<evidence type="ECO:0000313" key="5">
    <source>
        <dbReference type="Proteomes" id="UP000183002"/>
    </source>
</evidence>
<dbReference type="Pfam" id="PF00583">
    <property type="entry name" value="Acetyltransf_1"/>
    <property type="match status" value="1"/>
</dbReference>
<dbReference type="InterPro" id="IPR016181">
    <property type="entry name" value="Acyl_CoA_acyltransferase"/>
</dbReference>
<dbReference type="PROSITE" id="PS51186">
    <property type="entry name" value="GNAT"/>
    <property type="match status" value="1"/>
</dbReference>
<sequence>MIRPATSADVPAIAAIMNQVIAETTITVTSVLKSHADVAAMITERRALGFDTFVADLDGIKGYATYAQFRPSPGYLRTMEHSLALSPAAHGLGFGRALMHAVESNAAAAGAHVMIAAITADNTTSIAFHARLGYAQAGLLPQVGYKFGRYHDLVLMQKFLT</sequence>
<accession>A0A1H8I5B2</accession>
<dbReference type="SUPFAM" id="SSF55729">
    <property type="entry name" value="Acyl-CoA N-acyltransferases (Nat)"/>
    <property type="match status" value="1"/>
</dbReference>
<dbReference type="InterPro" id="IPR000182">
    <property type="entry name" value="GNAT_dom"/>
</dbReference>
<keyword evidence="5" id="KW-1185">Reference proteome</keyword>
<proteinExistence type="predicted"/>
<organism evidence="4 5">
    <name type="scientific">Pseudorhodobacter antarcticus</name>
    <dbReference type="NCBI Taxonomy" id="1077947"/>
    <lineage>
        <taxon>Bacteria</taxon>
        <taxon>Pseudomonadati</taxon>
        <taxon>Pseudomonadota</taxon>
        <taxon>Alphaproteobacteria</taxon>
        <taxon>Rhodobacterales</taxon>
        <taxon>Paracoccaceae</taxon>
        <taxon>Pseudorhodobacter</taxon>
    </lineage>
</organism>
<dbReference type="CDD" id="cd04301">
    <property type="entry name" value="NAT_SF"/>
    <property type="match status" value="1"/>
</dbReference>
<name>A0A1H8I5B2_9RHOB</name>
<dbReference type="GO" id="GO:0016747">
    <property type="term" value="F:acyltransferase activity, transferring groups other than amino-acyl groups"/>
    <property type="evidence" value="ECO:0007669"/>
    <property type="project" value="InterPro"/>
</dbReference>
<evidence type="ECO:0000259" key="3">
    <source>
        <dbReference type="PROSITE" id="PS51186"/>
    </source>
</evidence>
<dbReference type="STRING" id="1077947.SAMN05216227_101914"/>
<reference evidence="4 5" key="1">
    <citation type="submission" date="2016-10" db="EMBL/GenBank/DDBJ databases">
        <authorList>
            <person name="de Groot N.N."/>
        </authorList>
    </citation>
    <scope>NUCLEOTIDE SEQUENCE [LARGE SCALE GENOMIC DNA]</scope>
    <source>
        <strain evidence="4 5">CGMCC 1.10836</strain>
    </source>
</reference>
<evidence type="ECO:0000256" key="2">
    <source>
        <dbReference type="ARBA" id="ARBA00023315"/>
    </source>
</evidence>
<dbReference type="EMBL" id="FOCO01000019">
    <property type="protein sequence ID" value="SEN63494.1"/>
    <property type="molecule type" value="Genomic_DNA"/>
</dbReference>
<gene>
    <name evidence="4" type="ORF">SAMN05216227_101914</name>
</gene>
<dbReference type="RefSeq" id="WP_050518556.1">
    <property type="nucleotide sequence ID" value="NZ_FOCO01000019.1"/>
</dbReference>
<dbReference type="PANTHER" id="PTHR43072">
    <property type="entry name" value="N-ACETYLTRANSFERASE"/>
    <property type="match status" value="1"/>
</dbReference>
<keyword evidence="2" id="KW-0012">Acyltransferase</keyword>
<dbReference type="Gene3D" id="3.40.630.30">
    <property type="match status" value="1"/>
</dbReference>
<evidence type="ECO:0000313" key="4">
    <source>
        <dbReference type="EMBL" id="SEN63494.1"/>
    </source>
</evidence>
<dbReference type="PANTHER" id="PTHR43072:SF23">
    <property type="entry name" value="UPF0039 PROTEIN C11D3.02C"/>
    <property type="match status" value="1"/>
</dbReference>
<feature type="domain" description="N-acetyltransferase" evidence="3">
    <location>
        <begin position="1"/>
        <end position="161"/>
    </location>
</feature>
<dbReference type="Proteomes" id="UP000183002">
    <property type="component" value="Unassembled WGS sequence"/>
</dbReference>
<dbReference type="OrthoDB" id="5459937at2"/>